<keyword evidence="7 11" id="KW-0862">Zinc</keyword>
<keyword evidence="4 11" id="KW-0479">Metal-binding</keyword>
<dbReference type="Pfam" id="PF07748">
    <property type="entry name" value="Glyco_hydro_38C"/>
    <property type="match status" value="1"/>
</dbReference>
<dbReference type="SUPFAM" id="SSF74650">
    <property type="entry name" value="Galactose mutarotase-like"/>
    <property type="match status" value="1"/>
</dbReference>
<keyword evidence="9" id="KW-0325">Glycoprotein</keyword>
<dbReference type="PANTHER" id="PTHR11607">
    <property type="entry name" value="ALPHA-MANNOSIDASE"/>
    <property type="match status" value="1"/>
</dbReference>
<organism evidence="14 15">
    <name type="scientific">Aplysia californica</name>
    <name type="common">California sea hare</name>
    <dbReference type="NCBI Taxonomy" id="6500"/>
    <lineage>
        <taxon>Eukaryota</taxon>
        <taxon>Metazoa</taxon>
        <taxon>Spiralia</taxon>
        <taxon>Lophotrochozoa</taxon>
        <taxon>Mollusca</taxon>
        <taxon>Gastropoda</taxon>
        <taxon>Heterobranchia</taxon>
        <taxon>Euthyneura</taxon>
        <taxon>Tectipleura</taxon>
        <taxon>Aplysiida</taxon>
        <taxon>Aplysioidea</taxon>
        <taxon>Aplysiidae</taxon>
        <taxon>Aplysia</taxon>
    </lineage>
</organism>
<evidence type="ECO:0000259" key="13">
    <source>
        <dbReference type="SMART" id="SM00872"/>
    </source>
</evidence>
<evidence type="ECO:0000313" key="14">
    <source>
        <dbReference type="Proteomes" id="UP000694888"/>
    </source>
</evidence>
<dbReference type="InterPro" id="IPR011013">
    <property type="entry name" value="Gal_mutarotase_sf_dom"/>
</dbReference>
<dbReference type="InterPro" id="IPR037094">
    <property type="entry name" value="Glyco_hydro_38_cen_sf"/>
</dbReference>
<dbReference type="SMART" id="SM00872">
    <property type="entry name" value="Alpha-mann_mid"/>
    <property type="match status" value="1"/>
</dbReference>
<dbReference type="Proteomes" id="UP000694888">
    <property type="component" value="Unplaced"/>
</dbReference>
<evidence type="ECO:0000256" key="5">
    <source>
        <dbReference type="ARBA" id="ARBA00022729"/>
    </source>
</evidence>
<keyword evidence="6 11" id="KW-0378">Hydrolase</keyword>
<protein>
    <recommendedName>
        <fullName evidence="3 11">Alpha-mannosidase</fullName>
        <ecNumber evidence="11">3.2.1.-</ecNumber>
    </recommendedName>
</protein>
<comment type="similarity">
    <text evidence="2 11">Belongs to the glycosyl hydrolase 38 family.</text>
</comment>
<dbReference type="Pfam" id="PF09261">
    <property type="entry name" value="Alpha-mann_mid"/>
    <property type="match status" value="1"/>
</dbReference>
<dbReference type="Gene3D" id="2.60.40.1360">
    <property type="match status" value="1"/>
</dbReference>
<evidence type="ECO:0000313" key="15">
    <source>
        <dbReference type="RefSeq" id="XP_005095526.1"/>
    </source>
</evidence>
<keyword evidence="10 11" id="KW-0326">Glycosidase</keyword>
<evidence type="ECO:0000256" key="1">
    <source>
        <dbReference type="ARBA" id="ARBA00000365"/>
    </source>
</evidence>
<dbReference type="PANTHER" id="PTHR11607:SF3">
    <property type="entry name" value="LYSOSOMAL ALPHA-MANNOSIDASE"/>
    <property type="match status" value="1"/>
</dbReference>
<accession>A0ABM0JK20</accession>
<dbReference type="EC" id="3.2.1.-" evidence="11"/>
<evidence type="ECO:0000256" key="4">
    <source>
        <dbReference type="ARBA" id="ARBA00022723"/>
    </source>
</evidence>
<dbReference type="RefSeq" id="XP_005095526.1">
    <property type="nucleotide sequence ID" value="XM_005095469.3"/>
</dbReference>
<dbReference type="InterPro" id="IPR027291">
    <property type="entry name" value="Glyco_hydro_38_N_sf"/>
</dbReference>
<evidence type="ECO:0000256" key="6">
    <source>
        <dbReference type="ARBA" id="ARBA00022801"/>
    </source>
</evidence>
<dbReference type="InterPro" id="IPR000602">
    <property type="entry name" value="Glyco_hydro_38_N"/>
</dbReference>
<gene>
    <name evidence="15" type="primary">LOC101862257</name>
</gene>
<comment type="cofactor">
    <cofactor evidence="11">
        <name>Zn(2+)</name>
        <dbReference type="ChEBI" id="CHEBI:29105"/>
    </cofactor>
    <text evidence="11">Binds 1 zinc ion per subunit.</text>
</comment>
<dbReference type="InterPro" id="IPR011330">
    <property type="entry name" value="Glyco_hydro/deAcase_b/a-brl"/>
</dbReference>
<dbReference type="Gene3D" id="2.70.98.30">
    <property type="entry name" value="Golgi alpha-mannosidase II, domain 4"/>
    <property type="match status" value="1"/>
</dbReference>
<evidence type="ECO:0000256" key="8">
    <source>
        <dbReference type="ARBA" id="ARBA00023157"/>
    </source>
</evidence>
<dbReference type="InterPro" id="IPR028995">
    <property type="entry name" value="Glyco_hydro_57/38_cen_sf"/>
</dbReference>
<dbReference type="CDD" id="cd10810">
    <property type="entry name" value="GH38N_AMII_LAM_like"/>
    <property type="match status" value="1"/>
</dbReference>
<sequence>MVSFLRVYPGSPNLQLPTMLWKGLSLAILLLLISASSCYADNSDAGCGYESCNAEKPGMINVHLVPHTHDDVGWLMTVDQYYYKYVQWILDGVIPELVADPSKRFIYVEIAFFSRWFRQQDKATQQVVKKLVNEGRLEFILGGWSMNDEAATHYSAIIDNHKLGFEFLRENFGKCGRTKIGWQIDPFGHSREQASLFAQFGFDGLFFGRLDYQDKDKRQKTKTMEHVWRGSPKNLGAKANLFTGVLPNGYNPPNGFCFDYTCLAYNPSQTEIMDDPRLHDYNVELMVDGLIKAMKDQSRSYATNHLIATMGSDFNYVQAHMFFAEMDKLIKYVNARQAVGSKINLLYSTPSCYLKQLNNDNRTWTTKDDDFFPYADRAHGFWSGYFTSRPTQKHYTRVVNSFFQSTKQMYCLAKLNGLNKSKEQLNILASALGTAQHHDAITGTEKQAVVFDYEERLANGVNQVQNVVQDVYNKLMPKGGAAAPEQLFCTQLNISLCSVTANLTNLQVTLYNPLAREAKYYVRLPVSGTKYTVYQSDGKTTVQNDVLPISPGTAQIPLPTNRTAHFEVVFLASVPALGFSTYFVRRQSTSNVLRFQREYYRTQVSTDNSIKGKYVRLDFSASGEVSSMTNLKTGLKVPLSQNFFYYEGMTGNNTKGEFQASGAYIFRPQKNEPTKLSLKFFAGIQRGVLVQEAYQQVTNWVSQVYRIYEDKPYVEVEWTVGPVPVADHIGKEVITRYHLDGFENKKTFYTDANGREILERVLNYRPTWQLKQTEPVAGNYYPVNSFISIKDTKKNVQFTVLVDRAQGGTSLNEGDVELMLHRRLLVDDGKGVGEALDERDIDGKGLVTRGTHYLLLDSIENSSRLYRPTAQDIFLTPAISFSTAEVSPVQYVTKFKTQWSALKSSLPANIHLLTLEQFYQSGPLPTASGEVPYLVRFEHFYEVGEDKEYSKPVSFDLKNVFSPFVISEIQELSLGGNIPIDEVKRLQWRTSNTSDSKSEQPTKHLTGTTLTLSPMEIVTLQVNVRV</sequence>
<dbReference type="SUPFAM" id="SSF88688">
    <property type="entry name" value="Families 57/38 glycoside transferase middle domain"/>
    <property type="match status" value="1"/>
</dbReference>
<feature type="signal peptide" evidence="12">
    <location>
        <begin position="1"/>
        <end position="40"/>
    </location>
</feature>
<reference evidence="15" key="1">
    <citation type="submission" date="2025-08" db="UniProtKB">
        <authorList>
            <consortium name="RefSeq"/>
        </authorList>
    </citation>
    <scope>IDENTIFICATION</scope>
</reference>
<dbReference type="InterPro" id="IPR013780">
    <property type="entry name" value="Glyco_hydro_b"/>
</dbReference>
<evidence type="ECO:0000256" key="12">
    <source>
        <dbReference type="SAM" id="SignalP"/>
    </source>
</evidence>
<dbReference type="InterPro" id="IPR015341">
    <property type="entry name" value="Glyco_hydro_38_cen"/>
</dbReference>
<evidence type="ECO:0000256" key="10">
    <source>
        <dbReference type="ARBA" id="ARBA00023295"/>
    </source>
</evidence>
<feature type="domain" description="Glycoside hydrolase family 38 central" evidence="13">
    <location>
        <begin position="380"/>
        <end position="457"/>
    </location>
</feature>
<evidence type="ECO:0000256" key="11">
    <source>
        <dbReference type="RuleBase" id="RU361199"/>
    </source>
</evidence>
<name>A0ABM0JK20_APLCA</name>
<evidence type="ECO:0000256" key="7">
    <source>
        <dbReference type="ARBA" id="ARBA00022833"/>
    </source>
</evidence>
<dbReference type="SUPFAM" id="SSF88713">
    <property type="entry name" value="Glycoside hydrolase/deacetylase"/>
    <property type="match status" value="1"/>
</dbReference>
<dbReference type="InterPro" id="IPR048534">
    <property type="entry name" value="Man2a1-like_dom"/>
</dbReference>
<dbReference type="Gene3D" id="3.20.110.10">
    <property type="entry name" value="Glycoside hydrolase 38, N terminal domain"/>
    <property type="match status" value="1"/>
</dbReference>
<proteinExistence type="inferred from homology"/>
<keyword evidence="5 12" id="KW-0732">Signal</keyword>
<dbReference type="InterPro" id="IPR050843">
    <property type="entry name" value="Glycosyl_Hydrlase_38"/>
</dbReference>
<comment type="catalytic activity">
    <reaction evidence="1">
        <text>Hydrolysis of terminal, non-reducing alpha-D-mannose residues in alpha-D-mannosides.</text>
        <dbReference type="EC" id="3.2.1.24"/>
    </reaction>
</comment>
<dbReference type="Gene3D" id="2.60.40.1180">
    <property type="entry name" value="Golgi alpha-mannosidase II"/>
    <property type="match status" value="1"/>
</dbReference>
<dbReference type="Pfam" id="PF01074">
    <property type="entry name" value="Glyco_hydro_38N"/>
    <property type="match status" value="1"/>
</dbReference>
<dbReference type="GeneID" id="101862257"/>
<keyword evidence="8" id="KW-1015">Disulfide bond</keyword>
<evidence type="ECO:0000256" key="2">
    <source>
        <dbReference type="ARBA" id="ARBA00009792"/>
    </source>
</evidence>
<evidence type="ECO:0000256" key="3">
    <source>
        <dbReference type="ARBA" id="ARBA00012752"/>
    </source>
</evidence>
<dbReference type="Pfam" id="PF21260">
    <property type="entry name" value="Laman-like_dom"/>
    <property type="match status" value="1"/>
</dbReference>
<dbReference type="Pfam" id="PF17677">
    <property type="entry name" value="Glyco_hydro38C2"/>
    <property type="match status" value="1"/>
</dbReference>
<dbReference type="InterPro" id="IPR041147">
    <property type="entry name" value="GH38_C"/>
</dbReference>
<feature type="chain" id="PRO_5047433316" description="Alpha-mannosidase" evidence="12">
    <location>
        <begin position="41"/>
        <end position="1026"/>
    </location>
</feature>
<keyword evidence="14" id="KW-1185">Reference proteome</keyword>
<evidence type="ECO:0000256" key="9">
    <source>
        <dbReference type="ARBA" id="ARBA00023180"/>
    </source>
</evidence>
<dbReference type="Gene3D" id="1.20.1270.50">
    <property type="entry name" value="Glycoside hydrolase family 38, central domain"/>
    <property type="match status" value="2"/>
</dbReference>
<dbReference type="InterPro" id="IPR011682">
    <property type="entry name" value="Glyco_hydro_38_C"/>
</dbReference>